<proteinExistence type="inferred from homology"/>
<dbReference type="Proteomes" id="UP000177701">
    <property type="component" value="Unassembled WGS sequence"/>
</dbReference>
<dbReference type="SUPFAM" id="SSF48310">
    <property type="entry name" value="Aldehyde ferredoxin oxidoreductase, C-terminal domains"/>
    <property type="match status" value="1"/>
</dbReference>
<dbReference type="Gene3D" id="1.10.599.10">
    <property type="entry name" value="Aldehyde Ferredoxin Oxidoreductase Protein, subunit A, domain 3"/>
    <property type="match status" value="1"/>
</dbReference>
<dbReference type="GO" id="GO:0051539">
    <property type="term" value="F:4 iron, 4 sulfur cluster binding"/>
    <property type="evidence" value="ECO:0007669"/>
    <property type="project" value="UniProtKB-KW"/>
</dbReference>
<evidence type="ECO:0000256" key="8">
    <source>
        <dbReference type="ARBA" id="ARBA00049934"/>
    </source>
</evidence>
<keyword evidence="4" id="KW-0479">Metal-binding</keyword>
<dbReference type="Gene3D" id="1.10.569.10">
    <property type="entry name" value="Aldehyde Ferredoxin Oxidoreductase Protein, subunit A, domain 2"/>
    <property type="match status" value="1"/>
</dbReference>
<dbReference type="AlphaFoldDB" id="A0A1F5ACN8"/>
<dbReference type="EMBL" id="MEYH01000051">
    <property type="protein sequence ID" value="OGD15637.1"/>
    <property type="molecule type" value="Genomic_DNA"/>
</dbReference>
<dbReference type="PANTHER" id="PTHR30038:SF8">
    <property type="entry name" value="ALDEHYDE FERREDOXIN OXIDOREDUCTASE"/>
    <property type="match status" value="1"/>
</dbReference>
<dbReference type="Pfam" id="PF02730">
    <property type="entry name" value="AFOR_N"/>
    <property type="match status" value="1"/>
</dbReference>
<keyword evidence="3" id="KW-0004">4Fe-4S</keyword>
<keyword evidence="7" id="KW-0411">Iron-sulfur</keyword>
<feature type="domain" description="Aldehyde ferredoxin oxidoreductase N-terminal" evidence="9">
    <location>
        <begin position="9"/>
        <end position="209"/>
    </location>
</feature>
<dbReference type="InterPro" id="IPR013984">
    <property type="entry name" value="Ald_Fedxn_OxRdtase_dom2"/>
</dbReference>
<dbReference type="Gene3D" id="3.60.9.10">
    <property type="entry name" value="Aldehyde ferredoxin oxidoreductase, N-terminal domain"/>
    <property type="match status" value="1"/>
</dbReference>
<evidence type="ECO:0000256" key="4">
    <source>
        <dbReference type="ARBA" id="ARBA00022723"/>
    </source>
</evidence>
<evidence type="ECO:0000256" key="7">
    <source>
        <dbReference type="ARBA" id="ARBA00023014"/>
    </source>
</evidence>
<comment type="caution">
    <text evidence="10">The sequence shown here is derived from an EMBL/GenBank/DDBJ whole genome shotgun (WGS) entry which is preliminary data.</text>
</comment>
<dbReference type="SMART" id="SM00790">
    <property type="entry name" value="AFOR_N"/>
    <property type="match status" value="1"/>
</dbReference>
<comment type="similarity">
    <text evidence="2">Belongs to the AOR/FOR family.</text>
</comment>
<evidence type="ECO:0000313" key="11">
    <source>
        <dbReference type="Proteomes" id="UP000177701"/>
    </source>
</evidence>
<dbReference type="SUPFAM" id="SSF56228">
    <property type="entry name" value="Aldehyde ferredoxin oxidoreductase, N-terminal domain"/>
    <property type="match status" value="1"/>
</dbReference>
<dbReference type="GO" id="GO:0046872">
    <property type="term" value="F:metal ion binding"/>
    <property type="evidence" value="ECO:0007669"/>
    <property type="project" value="UniProtKB-KW"/>
</dbReference>
<evidence type="ECO:0000256" key="6">
    <source>
        <dbReference type="ARBA" id="ARBA00023004"/>
    </source>
</evidence>
<keyword evidence="6" id="KW-0408">Iron</keyword>
<evidence type="ECO:0000256" key="5">
    <source>
        <dbReference type="ARBA" id="ARBA00023002"/>
    </source>
</evidence>
<keyword evidence="5" id="KW-0560">Oxidoreductase</keyword>
<accession>A0A1F5ACN8</accession>
<evidence type="ECO:0000256" key="2">
    <source>
        <dbReference type="ARBA" id="ARBA00011032"/>
    </source>
</evidence>
<dbReference type="InterPro" id="IPR013983">
    <property type="entry name" value="Ald_Fedxn_OxRdtase_N"/>
</dbReference>
<evidence type="ECO:0000259" key="9">
    <source>
        <dbReference type="SMART" id="SM00790"/>
    </source>
</evidence>
<dbReference type="GO" id="GO:0016625">
    <property type="term" value="F:oxidoreductase activity, acting on the aldehyde or oxo group of donors, iron-sulfur protein as acceptor"/>
    <property type="evidence" value="ECO:0007669"/>
    <property type="project" value="InterPro"/>
</dbReference>
<dbReference type="InterPro" id="IPR001203">
    <property type="entry name" value="OxRdtase_Ald_Fedxn_C"/>
</dbReference>
<dbReference type="PANTHER" id="PTHR30038">
    <property type="entry name" value="ALDEHYDE FERREDOXIN OXIDOREDUCTASE"/>
    <property type="match status" value="1"/>
</dbReference>
<sequence>MFKDDVLANVLYVDLSQKKYWIERREDLFEKYLGGTGAAIQLLKEECPAGSDPLGPENPIIFAVGPLTGLFPLASKTVGMFKSPHTGNLGESHCGGRSAVALRLAGYGAMVIKGASSTPLYLAVHGDRIYFRDASALWGMTNNFTVGRIIQQNEPAAGLRTIMRIGGAGEKLIPYACVTTETYRHFGRLGLGAVFGSKKLKAVVLSGKHSLPTGDKTQYRKIYNHIYKEATSSPVMKKYHDLGTAGNILPLNELGGLPTRNLKEAKFEGALNISGEKLAEGYLGRRLACSHCPVGCVHIAALREPYQDESYFYKTSMISYDYEPIYALGSMLGISDTEGLLKLIDQIERLGLDSMSSGVILAWATEAQEKGIISEKETQDIKFSWGDYSTYIKAVQYILEQSNQFYQALARGVEYTAQQYGGEDFALAFGGNEMAGYHTGPAAHIGFLIGARHSHLDNAGYSIDQKILSKEKISPEKLAKELLTEERWRQILSSLVVCFFARGVYTPEICSEALSLAGFDIAKADLMGIGEKIHQEKYRFKIQEGFSLDHYRLPERIFETPSLVGKIDKTFVDKVVKCVKNEIKK</sequence>
<dbReference type="GO" id="GO:0009055">
    <property type="term" value="F:electron transfer activity"/>
    <property type="evidence" value="ECO:0007669"/>
    <property type="project" value="InterPro"/>
</dbReference>
<dbReference type="STRING" id="1797291.A2V47_07030"/>
<comment type="cofactor">
    <cofactor evidence="8">
        <name>tungstopterin</name>
        <dbReference type="ChEBI" id="CHEBI:30402"/>
    </cofactor>
</comment>
<dbReference type="InterPro" id="IPR013985">
    <property type="entry name" value="Ald_Fedxn_OxRdtase_dom3"/>
</dbReference>
<protein>
    <submittedName>
        <fullName evidence="10">Aldehyde:ferredoxin oxidoreductase</fullName>
    </submittedName>
</protein>
<evidence type="ECO:0000256" key="3">
    <source>
        <dbReference type="ARBA" id="ARBA00022485"/>
    </source>
</evidence>
<comment type="cofactor">
    <cofactor evidence="1">
        <name>[4Fe-4S] cluster</name>
        <dbReference type="ChEBI" id="CHEBI:49883"/>
    </cofactor>
</comment>
<name>A0A1F5ACN8_9BACT</name>
<dbReference type="InterPro" id="IPR036021">
    <property type="entry name" value="Tungsten_al_ferr_oxy-like_C"/>
</dbReference>
<organism evidence="10 11">
    <name type="scientific">Candidatus Sediminicultor quintus</name>
    <dbReference type="NCBI Taxonomy" id="1797291"/>
    <lineage>
        <taxon>Bacteria</taxon>
        <taxon>Pseudomonadati</taxon>
        <taxon>Atribacterota</taxon>
        <taxon>Candidatus Phoenicimicrobiia</taxon>
        <taxon>Candidatus Pheonicimicrobiales</taxon>
        <taxon>Candidatus Phoenicimicrobiaceae</taxon>
        <taxon>Candidatus Sediminicultor</taxon>
    </lineage>
</organism>
<evidence type="ECO:0000256" key="1">
    <source>
        <dbReference type="ARBA" id="ARBA00001966"/>
    </source>
</evidence>
<dbReference type="InterPro" id="IPR051919">
    <property type="entry name" value="W-dependent_AOR"/>
</dbReference>
<evidence type="ECO:0000313" key="10">
    <source>
        <dbReference type="EMBL" id="OGD15637.1"/>
    </source>
</evidence>
<gene>
    <name evidence="10" type="ORF">A2V47_07030</name>
</gene>
<reference evidence="10 11" key="1">
    <citation type="journal article" date="2016" name="Nat. Commun.">
        <title>Thousands of microbial genomes shed light on interconnected biogeochemical processes in an aquifer system.</title>
        <authorList>
            <person name="Anantharaman K."/>
            <person name="Brown C.T."/>
            <person name="Hug L.A."/>
            <person name="Sharon I."/>
            <person name="Castelle C.J."/>
            <person name="Probst A.J."/>
            <person name="Thomas B.C."/>
            <person name="Singh A."/>
            <person name="Wilkins M.J."/>
            <person name="Karaoz U."/>
            <person name="Brodie E.L."/>
            <person name="Williams K.H."/>
            <person name="Hubbard S.S."/>
            <person name="Banfield J.F."/>
        </authorList>
    </citation>
    <scope>NUCLEOTIDE SEQUENCE [LARGE SCALE GENOMIC DNA]</scope>
</reference>
<dbReference type="InterPro" id="IPR036503">
    <property type="entry name" value="Ald_Fedxn_OxRdtase_N_sf"/>
</dbReference>
<dbReference type="Pfam" id="PF01314">
    <property type="entry name" value="AFOR_C"/>
    <property type="match status" value="1"/>
</dbReference>